<dbReference type="PANTHER" id="PTHR48207">
    <property type="entry name" value="SUCCINATE--HYDROXYMETHYLGLUTARATE COA-TRANSFERASE"/>
    <property type="match status" value="1"/>
</dbReference>
<dbReference type="Pfam" id="PF02515">
    <property type="entry name" value="CoA_transf_3"/>
    <property type="match status" value="1"/>
</dbReference>
<evidence type="ECO:0000256" key="1">
    <source>
        <dbReference type="ARBA" id="ARBA00008383"/>
    </source>
</evidence>
<comment type="similarity">
    <text evidence="1">Belongs to the CoA-transferase III family.</text>
</comment>
<organism evidence="4 5">
    <name type="scientific">Phakopsora pachyrhizi</name>
    <name type="common">Asian soybean rust disease fungus</name>
    <dbReference type="NCBI Taxonomy" id="170000"/>
    <lineage>
        <taxon>Eukaryota</taxon>
        <taxon>Fungi</taxon>
        <taxon>Dikarya</taxon>
        <taxon>Basidiomycota</taxon>
        <taxon>Pucciniomycotina</taxon>
        <taxon>Pucciniomycetes</taxon>
        <taxon>Pucciniales</taxon>
        <taxon>Phakopsoraceae</taxon>
        <taxon>Phakopsora</taxon>
    </lineage>
</organism>
<evidence type="ECO:0000256" key="2">
    <source>
        <dbReference type="ARBA" id="ARBA00022679"/>
    </source>
</evidence>
<dbReference type="InterPro" id="IPR050483">
    <property type="entry name" value="CoA-transferase_III_domain"/>
</dbReference>
<sequence length="489" mass="54045">MNSLWKAIDKRFIANCIRSESSVTKYQVFSLLSSRSFHSKHSLIDEGKVGLSSGSGCLSGIKVIDLSRVLAGPSAAQLLGDLGADVIKIEEPKRGDDTRYFRTKNERKKFQNLNNGDESNDQSNLSNYFISCNRNKRSLTLNLKTMEGIEIFKTLIKSSDVLIENFKSGKMEELGIGYQTLKEINPKLIYSSITGFGNTGPLATEPGYDVVAAAKSGLMSITGERDRSPVRNGVALCDIITGLHSTIGIISALYQRDKSFTTTIRSGQSVDVSLFESSLSVLFNIGCSYLNSQEDGQRWGTQHPSIVPYQAFETKNGYVIISATNDQQFQKLCDALGLGSLKTDPRFKTNDDRVTNRIELIKILSDQIKKPELINRIKSFGLPCTRVNSIKEGFDEPQAIARGMIVEIDKKAVNGTNKRIKMIGTPIKLSKNPIKFTNKTNNDNDDSNNSNKDFTLPPPTLGEHTNSILKDQLGYSESKIKELKKSGVI</sequence>
<proteinExistence type="inferred from homology"/>
<accession>A0AAV0BTE7</accession>
<name>A0AAV0BTE7_PHAPC</name>
<evidence type="ECO:0000256" key="3">
    <source>
        <dbReference type="SAM" id="MobiDB-lite"/>
    </source>
</evidence>
<comment type="caution">
    <text evidence="4">The sequence shown here is derived from an EMBL/GenBank/DDBJ whole genome shotgun (WGS) entry which is preliminary data.</text>
</comment>
<evidence type="ECO:0000313" key="4">
    <source>
        <dbReference type="EMBL" id="CAH7690833.1"/>
    </source>
</evidence>
<keyword evidence="2" id="KW-0808">Transferase</keyword>
<dbReference type="GO" id="GO:0047369">
    <property type="term" value="F:succinate-hydroxymethylglutarate CoA-transferase activity"/>
    <property type="evidence" value="ECO:0007669"/>
    <property type="project" value="TreeGrafter"/>
</dbReference>
<dbReference type="Proteomes" id="UP001153365">
    <property type="component" value="Unassembled WGS sequence"/>
</dbReference>
<dbReference type="SUPFAM" id="SSF89796">
    <property type="entry name" value="CoA-transferase family III (CaiB/BaiF)"/>
    <property type="match status" value="1"/>
</dbReference>
<dbReference type="InterPro" id="IPR023606">
    <property type="entry name" value="CoA-Trfase_III_dom_1_sf"/>
</dbReference>
<feature type="region of interest" description="Disordered" evidence="3">
    <location>
        <begin position="433"/>
        <end position="465"/>
    </location>
</feature>
<dbReference type="GO" id="GO:0005739">
    <property type="term" value="C:mitochondrion"/>
    <property type="evidence" value="ECO:0007669"/>
    <property type="project" value="TreeGrafter"/>
</dbReference>
<dbReference type="Gene3D" id="3.30.1540.10">
    <property type="entry name" value="formyl-coa transferase, domain 3"/>
    <property type="match status" value="1"/>
</dbReference>
<protein>
    <submittedName>
        <fullName evidence="4">CoA-transferase family III domain-containing protein</fullName>
    </submittedName>
</protein>
<evidence type="ECO:0000313" key="5">
    <source>
        <dbReference type="Proteomes" id="UP001153365"/>
    </source>
</evidence>
<dbReference type="InterPro" id="IPR003673">
    <property type="entry name" value="CoA-Trfase_fam_III"/>
</dbReference>
<gene>
    <name evidence="4" type="ORF">PPACK8108_LOCUS26300</name>
</gene>
<dbReference type="AlphaFoldDB" id="A0AAV0BTE7"/>
<dbReference type="EMBL" id="CALTRL010006412">
    <property type="protein sequence ID" value="CAH7690833.1"/>
    <property type="molecule type" value="Genomic_DNA"/>
</dbReference>
<dbReference type="InterPro" id="IPR044855">
    <property type="entry name" value="CoA-Trfase_III_dom3_sf"/>
</dbReference>
<dbReference type="PANTHER" id="PTHR48207:SF3">
    <property type="entry name" value="SUCCINATE--HYDROXYMETHYLGLUTARATE COA-TRANSFERASE"/>
    <property type="match status" value="1"/>
</dbReference>
<reference evidence="4" key="1">
    <citation type="submission" date="2022-06" db="EMBL/GenBank/DDBJ databases">
        <authorList>
            <consortium name="SYNGENTA / RWTH Aachen University"/>
        </authorList>
    </citation>
    <scope>NUCLEOTIDE SEQUENCE</scope>
</reference>
<keyword evidence="5" id="KW-1185">Reference proteome</keyword>
<feature type="compositionally biased region" description="Low complexity" evidence="3">
    <location>
        <begin position="437"/>
        <end position="453"/>
    </location>
</feature>
<dbReference type="Gene3D" id="3.40.50.10540">
    <property type="entry name" value="Crotonobetainyl-coa:carnitine coa-transferase, domain 1"/>
    <property type="match status" value="1"/>
</dbReference>